<dbReference type="PANTHER" id="PTHR11987:SF53">
    <property type="entry name" value="ALPHA-2,8-SIALYLTRANSFERASE 8F-LIKE"/>
    <property type="match status" value="1"/>
</dbReference>
<keyword evidence="3" id="KW-0328">Glycosyltransferase</keyword>
<dbReference type="AlphaFoldDB" id="A0A8K0F0G7"/>
<evidence type="ECO:0000313" key="12">
    <source>
        <dbReference type="EMBL" id="CAH1269421.1"/>
    </source>
</evidence>
<proteinExistence type="inferred from homology"/>
<accession>A0A8K0F0G7</accession>
<feature type="transmembrane region" description="Helical" evidence="11">
    <location>
        <begin position="23"/>
        <end position="42"/>
    </location>
</feature>
<evidence type="ECO:0000256" key="3">
    <source>
        <dbReference type="ARBA" id="ARBA00022676"/>
    </source>
</evidence>
<dbReference type="Pfam" id="PF00777">
    <property type="entry name" value="Glyco_transf_29"/>
    <property type="match status" value="1"/>
</dbReference>
<keyword evidence="7 11" id="KW-1133">Transmembrane helix</keyword>
<sequence length="420" mass="46901">MAPTTDVNKCWSTHGTIGNSRRIAGFVAVALLSAVYILLWVIPFREMLQGSVVPVIMRRVTPTPTTQSAQDWVFENNLATEVKSAAVVPPTLKSGMPPPTAHAQPARDRVFENHLATEVKSAAVVPPILKSGMPPPTAHAQPNRDWVFGNLAPDSSWQFKPEALSEVRNITKGLHLETRLVEHQWGRGNITQKSALPIGHFNACAVVGNSGVLLSSSCGAEIDSMDYVIRIDLPDLRGFEKDVGARTNMTVLNLKTPRRMAKSSHFKNRSQDVYENRLQDVKDSVLLADHRSRQNIMTALEVYKLPFSVLITKNRLRSGVMPIASKVANKPMRKTATIGLVSVLMMTTLCDHAYIYGFFPYMTDMNNVSVPYHYYPHDNVNPPMWDGFDSLHNVDQEYDFHRDLHKRGVLKMHLGPCGKR</sequence>
<dbReference type="EMBL" id="OV696692">
    <property type="protein sequence ID" value="CAH1269421.1"/>
    <property type="molecule type" value="Genomic_DNA"/>
</dbReference>
<keyword evidence="8" id="KW-0333">Golgi apparatus</keyword>
<keyword evidence="5 11" id="KW-0812">Transmembrane</keyword>
<evidence type="ECO:0000256" key="2">
    <source>
        <dbReference type="ARBA" id="ARBA00006003"/>
    </source>
</evidence>
<dbReference type="Proteomes" id="UP000838412">
    <property type="component" value="Chromosome 7"/>
</dbReference>
<dbReference type="GO" id="GO:0009311">
    <property type="term" value="P:oligosaccharide metabolic process"/>
    <property type="evidence" value="ECO:0007669"/>
    <property type="project" value="TreeGrafter"/>
</dbReference>
<evidence type="ECO:0000313" key="13">
    <source>
        <dbReference type="Proteomes" id="UP000838412"/>
    </source>
</evidence>
<organism evidence="12 13">
    <name type="scientific">Branchiostoma lanceolatum</name>
    <name type="common">Common lancelet</name>
    <name type="synonym">Amphioxus lanceolatum</name>
    <dbReference type="NCBI Taxonomy" id="7740"/>
    <lineage>
        <taxon>Eukaryota</taxon>
        <taxon>Metazoa</taxon>
        <taxon>Chordata</taxon>
        <taxon>Cephalochordata</taxon>
        <taxon>Leptocardii</taxon>
        <taxon>Amphioxiformes</taxon>
        <taxon>Branchiostomatidae</taxon>
        <taxon>Branchiostoma</taxon>
    </lineage>
</organism>
<reference evidence="12" key="1">
    <citation type="submission" date="2022-01" db="EMBL/GenBank/DDBJ databases">
        <authorList>
            <person name="Braso-Vives M."/>
        </authorList>
    </citation>
    <scope>NUCLEOTIDE SEQUENCE</scope>
</reference>
<evidence type="ECO:0000256" key="11">
    <source>
        <dbReference type="SAM" id="Phobius"/>
    </source>
</evidence>
<evidence type="ECO:0000256" key="8">
    <source>
        <dbReference type="ARBA" id="ARBA00023034"/>
    </source>
</evidence>
<keyword evidence="4" id="KW-0808">Transferase</keyword>
<dbReference type="PANTHER" id="PTHR11987">
    <property type="entry name" value="ALPHA-2,8-SIALYLTRANSFERASE"/>
    <property type="match status" value="1"/>
</dbReference>
<dbReference type="Gene3D" id="3.90.1480.20">
    <property type="entry name" value="Glycosyl transferase family 29"/>
    <property type="match status" value="1"/>
</dbReference>
<evidence type="ECO:0000256" key="4">
    <source>
        <dbReference type="ARBA" id="ARBA00022679"/>
    </source>
</evidence>
<dbReference type="InterPro" id="IPR038578">
    <property type="entry name" value="GT29-like_sf"/>
</dbReference>
<dbReference type="GO" id="GO:0006491">
    <property type="term" value="P:N-glycan processing"/>
    <property type="evidence" value="ECO:0007669"/>
    <property type="project" value="TreeGrafter"/>
</dbReference>
<keyword evidence="13" id="KW-1185">Reference proteome</keyword>
<dbReference type="GO" id="GO:0000139">
    <property type="term" value="C:Golgi membrane"/>
    <property type="evidence" value="ECO:0007669"/>
    <property type="project" value="UniProtKB-SubCell"/>
</dbReference>
<evidence type="ECO:0000256" key="7">
    <source>
        <dbReference type="ARBA" id="ARBA00022989"/>
    </source>
</evidence>
<dbReference type="OrthoDB" id="10264956at2759"/>
<comment type="similarity">
    <text evidence="2">Belongs to the glycosyltransferase 29 family.</text>
</comment>
<dbReference type="InterPro" id="IPR001675">
    <property type="entry name" value="Glyco_trans_29"/>
</dbReference>
<evidence type="ECO:0000256" key="1">
    <source>
        <dbReference type="ARBA" id="ARBA00004323"/>
    </source>
</evidence>
<keyword evidence="6" id="KW-0735">Signal-anchor</keyword>
<evidence type="ECO:0000256" key="5">
    <source>
        <dbReference type="ARBA" id="ARBA00022692"/>
    </source>
</evidence>
<dbReference type="InterPro" id="IPR050943">
    <property type="entry name" value="Glycosyltr_29_Sialyltrsf"/>
</dbReference>
<keyword evidence="10" id="KW-0325">Glycoprotein</keyword>
<keyword evidence="9 11" id="KW-0472">Membrane</keyword>
<evidence type="ECO:0000256" key="9">
    <source>
        <dbReference type="ARBA" id="ARBA00023136"/>
    </source>
</evidence>
<gene>
    <name evidence="12" type="primary">ST8SIA4</name>
    <name evidence="12" type="ORF">BLAG_LOCUS22069</name>
</gene>
<protein>
    <submittedName>
        <fullName evidence="12">ST8SIA4 protein</fullName>
    </submittedName>
</protein>
<evidence type="ECO:0000256" key="10">
    <source>
        <dbReference type="ARBA" id="ARBA00023180"/>
    </source>
</evidence>
<comment type="subcellular location">
    <subcellularLocation>
        <location evidence="1">Golgi apparatus membrane</location>
        <topology evidence="1">Single-pass type II membrane protein</topology>
    </subcellularLocation>
</comment>
<evidence type="ECO:0000256" key="6">
    <source>
        <dbReference type="ARBA" id="ARBA00022968"/>
    </source>
</evidence>
<dbReference type="GO" id="GO:0003828">
    <property type="term" value="F:alpha-N-acetylneuraminate alpha-2,8-sialyltransferase activity"/>
    <property type="evidence" value="ECO:0007669"/>
    <property type="project" value="TreeGrafter"/>
</dbReference>
<dbReference type="CDD" id="cd23963">
    <property type="entry name" value="GT29_ST8SIA"/>
    <property type="match status" value="1"/>
</dbReference>
<name>A0A8K0F0G7_BRALA</name>